<feature type="domain" description="UvrD-like helicase ATP-binding" evidence="12">
    <location>
        <begin position="16"/>
        <end position="292"/>
    </location>
</feature>
<evidence type="ECO:0000256" key="4">
    <source>
        <dbReference type="ARBA" id="ARBA00022806"/>
    </source>
</evidence>
<dbReference type="CDD" id="cd18807">
    <property type="entry name" value="SF1_C_UvrD"/>
    <property type="match status" value="1"/>
</dbReference>
<evidence type="ECO:0000313" key="15">
    <source>
        <dbReference type="Proteomes" id="UP000612893"/>
    </source>
</evidence>
<evidence type="ECO:0000256" key="6">
    <source>
        <dbReference type="ARBA" id="ARBA00023125"/>
    </source>
</evidence>
<keyword evidence="5 11" id="KW-0067">ATP-binding</keyword>
<keyword evidence="15" id="KW-1185">Reference proteome</keyword>
<dbReference type="InterPro" id="IPR014016">
    <property type="entry name" value="UvrD-like_ATP-bd"/>
</dbReference>
<dbReference type="InterPro" id="IPR000212">
    <property type="entry name" value="DNA_helicase_UvrD/REP"/>
</dbReference>
<dbReference type="FunFam" id="1.10.10.160:FF:000001">
    <property type="entry name" value="ATP-dependent DNA helicase"/>
    <property type="match status" value="1"/>
</dbReference>
<dbReference type="PANTHER" id="PTHR11070:SF2">
    <property type="entry name" value="ATP-DEPENDENT DNA HELICASE SRS2"/>
    <property type="match status" value="1"/>
</dbReference>
<keyword evidence="3 11" id="KW-0378">Hydrolase</keyword>
<dbReference type="EC" id="5.6.2.4" evidence="9"/>
<dbReference type="AlphaFoldDB" id="A0A934K9P5"/>
<dbReference type="PANTHER" id="PTHR11070">
    <property type="entry name" value="UVRD / RECB / PCRA DNA HELICASE FAMILY MEMBER"/>
    <property type="match status" value="1"/>
</dbReference>
<evidence type="ECO:0000256" key="8">
    <source>
        <dbReference type="ARBA" id="ARBA00034617"/>
    </source>
</evidence>
<dbReference type="GO" id="GO:0005524">
    <property type="term" value="F:ATP binding"/>
    <property type="evidence" value="ECO:0007669"/>
    <property type="project" value="UniProtKB-UniRule"/>
</dbReference>
<dbReference type="Gene3D" id="1.10.486.10">
    <property type="entry name" value="PCRA, domain 4"/>
    <property type="match status" value="1"/>
</dbReference>
<protein>
    <recommendedName>
        <fullName evidence="9">DNA 3'-5' helicase</fullName>
        <ecNumber evidence="9">5.6.2.4</ecNumber>
    </recommendedName>
</protein>
<gene>
    <name evidence="14" type="ORF">JF922_13770</name>
</gene>
<dbReference type="GO" id="GO:0006259">
    <property type="term" value="P:DNA metabolic process"/>
    <property type="evidence" value="ECO:0007669"/>
    <property type="project" value="UniProtKB-ARBA"/>
</dbReference>
<evidence type="ECO:0000256" key="1">
    <source>
        <dbReference type="ARBA" id="ARBA00009922"/>
    </source>
</evidence>
<keyword evidence="7" id="KW-0413">Isomerase</keyword>
<dbReference type="Pfam" id="PF13361">
    <property type="entry name" value="UvrD_C"/>
    <property type="match status" value="2"/>
</dbReference>
<sequence length="733" mass="83211">MAPTELQRAALDDLIDSLNPAQREAVEHLEGPLLIFAGAGSGKTRVLTTRIANLIASKKVWPDRLLAVTFTNRAAKEMRERVGRLVESGEGMWVGTFHHTAVRMLRRDAGKIGLPSNFTIFDEDDSRAALKRVLDELRLDSKKYPPSLISALISQAKNELVTPDNYPNRSYSDEIVRRCYERYEELLRRSGGLDFDDLIVKVVRLLQADEEARERWQDRFRHVLVDEYQDTNRAQYVLVNLLAAAHRNIAVVGDDDQAVYGWRGADVRNILDFKKDYPEATVIHLEQNYRSTQAILDAAHHVIRHNEERAPKKLWTDRIGGERVHAAQLYNEVEEAEYVADEIERLRRTEERGYGDFAVLYRVNAQSRAMEDVFGRRRIPYRLVGGVRFWERREVKDLLAYLRLVQNPADAVSFGRVVNVPRRKIGPVSVDAVVAHARDTDRSLLDVLSQPETIPNLPRAAVAPLASFRAQLESVRSTLGVLRPTELIDHLIEVVGLTAVYEDGTPQGDARIENLREVRGLAEEFDTHDDPAEALELFLTEITLRSDVDSYTEDEEGVTLITLHMVKGLEFPVVFLAGLEEGLLPHRRALEDEKQMPEERRLCYVGITRAQDRLYLTCAFRRHLYGQAQPGFPSRFLQEIPQALLAPPRRGAAPVAPPRQGYRERMVERQVEAVPAPPPVQRFKEGDLIAHPSFGPGVVMKSTLTRTDEELVVRFDRAGVKILSANLAPLERR</sequence>
<evidence type="ECO:0000256" key="11">
    <source>
        <dbReference type="PROSITE-ProRule" id="PRU00560"/>
    </source>
</evidence>
<evidence type="ECO:0000259" key="12">
    <source>
        <dbReference type="PROSITE" id="PS51198"/>
    </source>
</evidence>
<keyword evidence="6" id="KW-0238">DNA-binding</keyword>
<dbReference type="PROSITE" id="PS51198">
    <property type="entry name" value="UVRD_HELICASE_ATP_BIND"/>
    <property type="match status" value="1"/>
</dbReference>
<dbReference type="PROSITE" id="PS51217">
    <property type="entry name" value="UVRD_HELICASE_CTER"/>
    <property type="match status" value="1"/>
</dbReference>
<dbReference type="RefSeq" id="WP_338202561.1">
    <property type="nucleotide sequence ID" value="NZ_JAEKNR010000142.1"/>
</dbReference>
<dbReference type="InterPro" id="IPR014017">
    <property type="entry name" value="DNA_helicase_UvrD-like_C"/>
</dbReference>
<reference evidence="14" key="1">
    <citation type="submission" date="2020-10" db="EMBL/GenBank/DDBJ databases">
        <title>Ca. Dormibacterota MAGs.</title>
        <authorList>
            <person name="Montgomery K."/>
        </authorList>
    </citation>
    <scope>NUCLEOTIDE SEQUENCE [LARGE SCALE GENOMIC DNA]</scope>
    <source>
        <strain evidence="14">SC8812_S17_10</strain>
    </source>
</reference>
<comment type="catalytic activity">
    <reaction evidence="10">
        <text>ATP + H2O = ADP + phosphate + H(+)</text>
        <dbReference type="Rhea" id="RHEA:13065"/>
        <dbReference type="ChEBI" id="CHEBI:15377"/>
        <dbReference type="ChEBI" id="CHEBI:15378"/>
        <dbReference type="ChEBI" id="CHEBI:30616"/>
        <dbReference type="ChEBI" id="CHEBI:43474"/>
        <dbReference type="ChEBI" id="CHEBI:456216"/>
        <dbReference type="EC" id="5.6.2.4"/>
    </reaction>
</comment>
<accession>A0A934K9P5</accession>
<comment type="caution">
    <text evidence="14">The sequence shown here is derived from an EMBL/GenBank/DDBJ whole genome shotgun (WGS) entry which is preliminary data.</text>
</comment>
<evidence type="ECO:0000256" key="5">
    <source>
        <dbReference type="ARBA" id="ARBA00022840"/>
    </source>
</evidence>
<keyword evidence="2 11" id="KW-0547">Nucleotide-binding</keyword>
<evidence type="ECO:0000256" key="10">
    <source>
        <dbReference type="ARBA" id="ARBA00048988"/>
    </source>
</evidence>
<dbReference type="InterPro" id="IPR027417">
    <property type="entry name" value="P-loop_NTPase"/>
</dbReference>
<dbReference type="Pfam" id="PF21196">
    <property type="entry name" value="PcrA_UvrD_tudor"/>
    <property type="match status" value="1"/>
</dbReference>
<dbReference type="GO" id="GO:0009314">
    <property type="term" value="P:response to radiation"/>
    <property type="evidence" value="ECO:0007669"/>
    <property type="project" value="UniProtKB-ARBA"/>
</dbReference>
<dbReference type="Gene3D" id="3.40.50.300">
    <property type="entry name" value="P-loop containing nucleotide triphosphate hydrolases"/>
    <property type="match status" value="2"/>
</dbReference>
<dbReference type="Proteomes" id="UP000612893">
    <property type="component" value="Unassembled WGS sequence"/>
</dbReference>
<dbReference type="CDD" id="cd17932">
    <property type="entry name" value="DEXQc_UvrD"/>
    <property type="match status" value="1"/>
</dbReference>
<evidence type="ECO:0000259" key="13">
    <source>
        <dbReference type="PROSITE" id="PS51217"/>
    </source>
</evidence>
<evidence type="ECO:0000256" key="3">
    <source>
        <dbReference type="ARBA" id="ARBA00022801"/>
    </source>
</evidence>
<proteinExistence type="inferred from homology"/>
<evidence type="ECO:0000256" key="2">
    <source>
        <dbReference type="ARBA" id="ARBA00022741"/>
    </source>
</evidence>
<dbReference type="Pfam" id="PF00580">
    <property type="entry name" value="UvrD-helicase"/>
    <property type="match status" value="1"/>
</dbReference>
<evidence type="ECO:0000256" key="7">
    <source>
        <dbReference type="ARBA" id="ARBA00023235"/>
    </source>
</evidence>
<evidence type="ECO:0000256" key="9">
    <source>
        <dbReference type="ARBA" id="ARBA00034808"/>
    </source>
</evidence>
<feature type="binding site" evidence="11">
    <location>
        <begin position="37"/>
        <end position="44"/>
    </location>
    <ligand>
        <name>ATP</name>
        <dbReference type="ChEBI" id="CHEBI:30616"/>
    </ligand>
</feature>
<comment type="catalytic activity">
    <reaction evidence="8">
        <text>Couples ATP hydrolysis with the unwinding of duplex DNA by translocating in the 3'-5' direction.</text>
        <dbReference type="EC" id="5.6.2.4"/>
    </reaction>
</comment>
<dbReference type="GO" id="GO:0032991">
    <property type="term" value="C:protein-containing complex"/>
    <property type="evidence" value="ECO:0007669"/>
    <property type="project" value="UniProtKB-ARBA"/>
</dbReference>
<dbReference type="GO" id="GO:0016787">
    <property type="term" value="F:hydrolase activity"/>
    <property type="evidence" value="ECO:0007669"/>
    <property type="project" value="UniProtKB-UniRule"/>
</dbReference>
<dbReference type="GO" id="GO:0003677">
    <property type="term" value="F:DNA binding"/>
    <property type="evidence" value="ECO:0007669"/>
    <property type="project" value="UniProtKB-KW"/>
</dbReference>
<comment type="similarity">
    <text evidence="1">Belongs to the helicase family. UvrD subfamily.</text>
</comment>
<dbReference type="EMBL" id="JAEKNR010000142">
    <property type="protein sequence ID" value="MBJ7599131.1"/>
    <property type="molecule type" value="Genomic_DNA"/>
</dbReference>
<dbReference type="GO" id="GO:0043138">
    <property type="term" value="F:3'-5' DNA helicase activity"/>
    <property type="evidence" value="ECO:0007669"/>
    <property type="project" value="UniProtKB-EC"/>
</dbReference>
<dbReference type="Gene3D" id="1.10.10.160">
    <property type="match status" value="1"/>
</dbReference>
<dbReference type="InterPro" id="IPR013986">
    <property type="entry name" value="DExx_box_DNA_helicase_dom_sf"/>
</dbReference>
<dbReference type="SUPFAM" id="SSF52540">
    <property type="entry name" value="P-loop containing nucleoside triphosphate hydrolases"/>
    <property type="match status" value="1"/>
</dbReference>
<name>A0A934K9P5_9BACT</name>
<evidence type="ECO:0000313" key="14">
    <source>
        <dbReference type="EMBL" id="MBJ7599131.1"/>
    </source>
</evidence>
<keyword evidence="4 11" id="KW-0347">Helicase</keyword>
<feature type="domain" description="UvrD-like helicase C-terminal" evidence="13">
    <location>
        <begin position="293"/>
        <end position="568"/>
    </location>
</feature>
<organism evidence="14 15">
    <name type="scientific">Candidatus Nephthysia bennettiae</name>
    <dbReference type="NCBI Taxonomy" id="3127016"/>
    <lineage>
        <taxon>Bacteria</taxon>
        <taxon>Bacillati</taxon>
        <taxon>Candidatus Dormiibacterota</taxon>
        <taxon>Candidatus Dormibacteria</taxon>
        <taxon>Candidatus Dormibacterales</taxon>
        <taxon>Candidatus Dormibacteraceae</taxon>
        <taxon>Candidatus Nephthysia</taxon>
    </lineage>
</organism>